<dbReference type="Proteomes" id="UP001158576">
    <property type="component" value="Chromosome 2"/>
</dbReference>
<evidence type="ECO:0000256" key="4">
    <source>
        <dbReference type="ARBA" id="ARBA00023157"/>
    </source>
</evidence>
<accession>A0ABN7T9Y7</accession>
<name>A0ABN7T9Y7_OIKDI</name>
<proteinExistence type="predicted"/>
<comment type="subcellular location">
    <subcellularLocation>
        <location evidence="1">Cytoplasm</location>
    </subcellularLocation>
</comment>
<dbReference type="InterPro" id="IPR013098">
    <property type="entry name" value="Ig_I-set"/>
</dbReference>
<sequence>MSFAGKLSPDTAKIGGIGRLEVQVADENAQVQWFKNGEKMEDNSQLLKFEMVSNGPLRALIIKNCVASDFGKYEAVVGEERVETIFREESADAPAPAAPEAIKEATPVSEASKKPVVTAVADAVVVKNIPKNVYAKDLADAEARVGEIAVFETKEWFEKLAADLPVQWFFRGNEITKEKYSILKFEAVSEGLVRKLIVKNISADDFQRFSVSCEGQIQNAHLKKQAPFKKPLKDVTGIQTEIQLLQCTLNSAQPAKWFFGDKEITKENFSILKFEPREDKNNVRTLIIKNIRNQDYGQYSVEVSGERVSCSLLAPFPFVSKVRDAEGPRGGIARFELMVYPNTEVTWFLGNTPITPQNFSILKYESSERRDVRQLLVKNINDDDYNVFIIGAEANGHRCNARVIEGPGLGQSRFAGKEIAPKRTIKEAPEVDYDSKPKDPKFGVFGLKVPTGLSEKAIKEFVLQAAMERDMELGRKWVRNGSSFCRNPSLA</sequence>
<gene>
    <name evidence="6" type="ORF">OKIOD_LOCUS17134</name>
</gene>
<feature type="domain" description="Immunoglobulin I-set" evidence="5">
    <location>
        <begin position="2"/>
        <end position="77"/>
    </location>
</feature>
<organism evidence="6 7">
    <name type="scientific">Oikopleura dioica</name>
    <name type="common">Tunicate</name>
    <dbReference type="NCBI Taxonomy" id="34765"/>
    <lineage>
        <taxon>Eukaryota</taxon>
        <taxon>Metazoa</taxon>
        <taxon>Chordata</taxon>
        <taxon>Tunicata</taxon>
        <taxon>Appendicularia</taxon>
        <taxon>Copelata</taxon>
        <taxon>Oikopleuridae</taxon>
        <taxon>Oikopleura</taxon>
    </lineage>
</organism>
<dbReference type="PANTHER" id="PTHR35971:SF5">
    <property type="entry name" value="OBSCURIN LIKE CYTOSKELETAL ADAPTOR 1"/>
    <property type="match status" value="1"/>
</dbReference>
<dbReference type="SUPFAM" id="SSF48726">
    <property type="entry name" value="Immunoglobulin"/>
    <property type="match status" value="3"/>
</dbReference>
<evidence type="ECO:0000256" key="1">
    <source>
        <dbReference type="ARBA" id="ARBA00004496"/>
    </source>
</evidence>
<dbReference type="Pfam" id="PF07679">
    <property type="entry name" value="I-set"/>
    <property type="match status" value="1"/>
</dbReference>
<keyword evidence="2" id="KW-0963">Cytoplasm</keyword>
<keyword evidence="4" id="KW-1015">Disulfide bond</keyword>
<dbReference type="InterPro" id="IPR036179">
    <property type="entry name" value="Ig-like_dom_sf"/>
</dbReference>
<dbReference type="PANTHER" id="PTHR35971">
    <property type="entry name" value="SI:DKEY-31G6.6"/>
    <property type="match status" value="1"/>
</dbReference>
<keyword evidence="7" id="KW-1185">Reference proteome</keyword>
<dbReference type="InterPro" id="IPR052385">
    <property type="entry name" value="Obscurin/Obscurin-like_Reg"/>
</dbReference>
<evidence type="ECO:0000313" key="6">
    <source>
        <dbReference type="EMBL" id="CAG5114309.1"/>
    </source>
</evidence>
<dbReference type="EMBL" id="OU015567">
    <property type="protein sequence ID" value="CAG5114309.1"/>
    <property type="molecule type" value="Genomic_DNA"/>
</dbReference>
<evidence type="ECO:0000259" key="5">
    <source>
        <dbReference type="Pfam" id="PF07679"/>
    </source>
</evidence>
<keyword evidence="3" id="KW-0597">Phosphoprotein</keyword>
<evidence type="ECO:0000256" key="2">
    <source>
        <dbReference type="ARBA" id="ARBA00022490"/>
    </source>
</evidence>
<evidence type="ECO:0000313" key="7">
    <source>
        <dbReference type="Proteomes" id="UP001158576"/>
    </source>
</evidence>
<reference evidence="6 7" key="1">
    <citation type="submission" date="2021-04" db="EMBL/GenBank/DDBJ databases">
        <authorList>
            <person name="Bliznina A."/>
        </authorList>
    </citation>
    <scope>NUCLEOTIDE SEQUENCE [LARGE SCALE GENOMIC DNA]</scope>
</reference>
<evidence type="ECO:0000256" key="3">
    <source>
        <dbReference type="ARBA" id="ARBA00022553"/>
    </source>
</evidence>
<dbReference type="InterPro" id="IPR013783">
    <property type="entry name" value="Ig-like_fold"/>
</dbReference>
<protein>
    <submittedName>
        <fullName evidence="6">Oidioi.mRNA.OKI2018_I69.chr2.g8369.t1.cds</fullName>
    </submittedName>
</protein>
<dbReference type="Gene3D" id="2.60.40.10">
    <property type="entry name" value="Immunoglobulins"/>
    <property type="match status" value="4"/>
</dbReference>